<name>A0ABS3F620_9PROT</name>
<dbReference type="Pfam" id="PF05523">
    <property type="entry name" value="FdtA"/>
    <property type="match status" value="1"/>
</dbReference>
<gene>
    <name evidence="2" type="ORF">J0X12_09895</name>
</gene>
<protein>
    <submittedName>
        <fullName evidence="2">FdtA/QdtA family cupin domain-containing protein</fullName>
    </submittedName>
</protein>
<feature type="domain" description="Sugar 3,4-ketoisomerase QdtA cupin" evidence="1">
    <location>
        <begin position="13"/>
        <end position="132"/>
    </location>
</feature>
<dbReference type="SUPFAM" id="SSF51182">
    <property type="entry name" value="RmlC-like cupins"/>
    <property type="match status" value="1"/>
</dbReference>
<sequence length="146" mass="16327">MKLLRKLLNDKVSVYQATPCIDERGSLVPIDLSEIHFPTKRIFLVKASSNVERGGHGHYTGRQFLMPIAGKITVELQYEGFMEIEQLSSPENCLLVEAGVWSRQIYADETSALLVCCDTSYDESDYFYTKTQIVSAKTKAGPKGSL</sequence>
<accession>A0ABS3F620</accession>
<proteinExistence type="predicted"/>
<comment type="caution">
    <text evidence="2">The sequence shown here is derived from an EMBL/GenBank/DDBJ whole genome shotgun (WGS) entry which is preliminary data.</text>
</comment>
<evidence type="ECO:0000313" key="2">
    <source>
        <dbReference type="EMBL" id="MBO0333928.1"/>
    </source>
</evidence>
<evidence type="ECO:0000259" key="1">
    <source>
        <dbReference type="Pfam" id="PF05523"/>
    </source>
</evidence>
<dbReference type="CDD" id="cd20292">
    <property type="entry name" value="cupin_QdtA-like"/>
    <property type="match status" value="1"/>
</dbReference>
<reference evidence="2 3" key="1">
    <citation type="submission" date="2021-03" db="EMBL/GenBank/DDBJ databases">
        <title>Sneathiella sp. CAU 1612 isolated from Kang Won-do.</title>
        <authorList>
            <person name="Kim W."/>
        </authorList>
    </citation>
    <scope>NUCLEOTIDE SEQUENCE [LARGE SCALE GENOMIC DNA]</scope>
    <source>
        <strain evidence="2 3">CAU 1612</strain>
    </source>
</reference>
<dbReference type="InterPro" id="IPR014710">
    <property type="entry name" value="RmlC-like_jellyroll"/>
</dbReference>
<keyword evidence="3" id="KW-1185">Reference proteome</keyword>
<dbReference type="InterPro" id="IPR008894">
    <property type="entry name" value="QdtA_cupin_dom"/>
</dbReference>
<dbReference type="Gene3D" id="2.60.120.10">
    <property type="entry name" value="Jelly Rolls"/>
    <property type="match status" value="1"/>
</dbReference>
<organism evidence="2 3">
    <name type="scientific">Sneathiella sedimenti</name>
    <dbReference type="NCBI Taxonomy" id="2816034"/>
    <lineage>
        <taxon>Bacteria</taxon>
        <taxon>Pseudomonadati</taxon>
        <taxon>Pseudomonadota</taxon>
        <taxon>Alphaproteobacteria</taxon>
        <taxon>Sneathiellales</taxon>
        <taxon>Sneathiellaceae</taxon>
        <taxon>Sneathiella</taxon>
    </lineage>
</organism>
<dbReference type="EMBL" id="JAFLNC010000003">
    <property type="protein sequence ID" value="MBO0333928.1"/>
    <property type="molecule type" value="Genomic_DNA"/>
</dbReference>
<evidence type="ECO:0000313" key="3">
    <source>
        <dbReference type="Proteomes" id="UP000664761"/>
    </source>
</evidence>
<dbReference type="InterPro" id="IPR011051">
    <property type="entry name" value="RmlC_Cupin_sf"/>
</dbReference>
<dbReference type="RefSeq" id="WP_207045021.1">
    <property type="nucleotide sequence ID" value="NZ_JAFLNC010000003.1"/>
</dbReference>
<dbReference type="Proteomes" id="UP000664761">
    <property type="component" value="Unassembled WGS sequence"/>
</dbReference>